<dbReference type="PROSITE" id="PS51352">
    <property type="entry name" value="THIOREDOXIN_2"/>
    <property type="match status" value="1"/>
</dbReference>
<keyword evidence="4 7" id="KW-0574">Periplasm</keyword>
<evidence type="ECO:0000259" key="10">
    <source>
        <dbReference type="PROSITE" id="PS51352"/>
    </source>
</evidence>
<dbReference type="Pfam" id="PF01323">
    <property type="entry name" value="DSBA"/>
    <property type="match status" value="1"/>
</dbReference>
<dbReference type="InterPro" id="IPR001853">
    <property type="entry name" value="DSBA-like_thioredoxin_dom"/>
</dbReference>
<protein>
    <recommendedName>
        <fullName evidence="7">Thiol:disulfide interchange protein</fullName>
    </recommendedName>
</protein>
<proteinExistence type="inferred from homology"/>
<comment type="subcellular location">
    <subcellularLocation>
        <location evidence="1 7">Periplasm</location>
    </subcellularLocation>
</comment>
<dbReference type="Gene3D" id="3.40.30.10">
    <property type="entry name" value="Glutaredoxin"/>
    <property type="match status" value="1"/>
</dbReference>
<dbReference type="GO" id="GO:0042597">
    <property type="term" value="C:periplasmic space"/>
    <property type="evidence" value="ECO:0007669"/>
    <property type="project" value="UniProtKB-SubCell"/>
</dbReference>
<keyword evidence="5 7" id="KW-1015">Disulfide bond</keyword>
<dbReference type="KEGG" id="ope:PU634_15995"/>
<gene>
    <name evidence="11" type="ORF">PU634_15995</name>
</gene>
<dbReference type="SUPFAM" id="SSF52833">
    <property type="entry name" value="Thioredoxin-like"/>
    <property type="match status" value="1"/>
</dbReference>
<evidence type="ECO:0000256" key="3">
    <source>
        <dbReference type="ARBA" id="ARBA00022729"/>
    </source>
</evidence>
<dbReference type="InterPro" id="IPR023205">
    <property type="entry name" value="DsbA/DsbL"/>
</dbReference>
<organism evidence="11 12">
    <name type="scientific">Oceanimonas pelagia</name>
    <dbReference type="NCBI Taxonomy" id="3028314"/>
    <lineage>
        <taxon>Bacteria</taxon>
        <taxon>Pseudomonadati</taxon>
        <taxon>Pseudomonadota</taxon>
        <taxon>Gammaproteobacteria</taxon>
        <taxon>Aeromonadales</taxon>
        <taxon>Aeromonadaceae</taxon>
        <taxon>Oceanimonas</taxon>
    </lineage>
</organism>
<evidence type="ECO:0000256" key="9">
    <source>
        <dbReference type="SAM" id="SignalP"/>
    </source>
</evidence>
<dbReference type="Proteomes" id="UP001223802">
    <property type="component" value="Chromosome"/>
</dbReference>
<reference evidence="11 12" key="1">
    <citation type="submission" date="2023-02" db="EMBL/GenBank/DDBJ databases">
        <title>Complete genome sequence of a novel bacterium Oceanimonas sp. NTOU-MSR1 isolated from marine coast sediment.</title>
        <authorList>
            <person name="Yang H.-T."/>
            <person name="Chen Y.-L."/>
            <person name="Ho Y.-N."/>
        </authorList>
    </citation>
    <scope>NUCLEOTIDE SEQUENCE [LARGE SCALE GENOMIC DNA]</scope>
    <source>
        <strain evidence="11 12">NTOU-MSR1</strain>
    </source>
</reference>
<dbReference type="PANTHER" id="PTHR35891:SF2">
    <property type="entry name" value="THIOL:DISULFIDE INTERCHANGE PROTEIN DSBA"/>
    <property type="match status" value="1"/>
</dbReference>
<sequence length="202" mass="22556">MKKLIFAVMTLLLAPLAQAASEFQEGVEYTVVSDVPSSKPEVTEFFSYVCPHCYSFEPLMDKLGERLPDAEINKVPVSFLGRDMGPVLQRAYGAAVLLKVEDKITPVMFDRIHRQKKMPGSLDDVKDVFVANGVDAKDFDGVINSFALNGMIAKYDKLTEKFNVRGTPTVIVRGKYQLNMGEIGSEDRFYRVVEYLLSADQG</sequence>
<evidence type="ECO:0000256" key="2">
    <source>
        <dbReference type="ARBA" id="ARBA00005791"/>
    </source>
</evidence>
<feature type="disulfide bond" description="Redox-active" evidence="8">
    <location>
        <begin position="50"/>
        <end position="53"/>
    </location>
</feature>
<dbReference type="PIRSF" id="PIRSF001488">
    <property type="entry name" value="Tdi_protein"/>
    <property type="match status" value="1"/>
</dbReference>
<dbReference type="GO" id="GO:0016491">
    <property type="term" value="F:oxidoreductase activity"/>
    <property type="evidence" value="ECO:0007669"/>
    <property type="project" value="InterPro"/>
</dbReference>
<dbReference type="AlphaFoldDB" id="A0AA50QA11"/>
<dbReference type="InterPro" id="IPR050824">
    <property type="entry name" value="Thiol_disulfide_DsbA"/>
</dbReference>
<dbReference type="RefSeq" id="WP_306761818.1">
    <property type="nucleotide sequence ID" value="NZ_CP118224.1"/>
</dbReference>
<feature type="chain" id="PRO_5041281774" description="Thiol:disulfide interchange protein" evidence="9">
    <location>
        <begin position="20"/>
        <end position="202"/>
    </location>
</feature>
<evidence type="ECO:0000256" key="7">
    <source>
        <dbReference type="PIRNR" id="PIRNR001488"/>
    </source>
</evidence>
<keyword evidence="6" id="KW-0676">Redox-active center</keyword>
<keyword evidence="3 9" id="KW-0732">Signal</keyword>
<evidence type="ECO:0000256" key="1">
    <source>
        <dbReference type="ARBA" id="ARBA00004418"/>
    </source>
</evidence>
<dbReference type="CDD" id="cd03019">
    <property type="entry name" value="DsbA_DsbA"/>
    <property type="match status" value="1"/>
</dbReference>
<accession>A0AA50QA11</accession>
<dbReference type="EMBL" id="CP118224">
    <property type="protein sequence ID" value="WMC10553.1"/>
    <property type="molecule type" value="Genomic_DNA"/>
</dbReference>
<evidence type="ECO:0000313" key="12">
    <source>
        <dbReference type="Proteomes" id="UP001223802"/>
    </source>
</evidence>
<dbReference type="InterPro" id="IPR013766">
    <property type="entry name" value="Thioredoxin_domain"/>
</dbReference>
<name>A0AA50QA11_9GAMM</name>
<feature type="domain" description="Thioredoxin" evidence="10">
    <location>
        <begin position="10"/>
        <end position="160"/>
    </location>
</feature>
<feature type="signal peptide" evidence="9">
    <location>
        <begin position="1"/>
        <end position="19"/>
    </location>
</feature>
<evidence type="ECO:0000256" key="4">
    <source>
        <dbReference type="ARBA" id="ARBA00022764"/>
    </source>
</evidence>
<evidence type="ECO:0000256" key="5">
    <source>
        <dbReference type="ARBA" id="ARBA00023157"/>
    </source>
</evidence>
<keyword evidence="12" id="KW-1185">Reference proteome</keyword>
<evidence type="ECO:0000256" key="6">
    <source>
        <dbReference type="ARBA" id="ARBA00023284"/>
    </source>
</evidence>
<dbReference type="PANTHER" id="PTHR35891">
    <property type="entry name" value="THIOL:DISULFIDE INTERCHANGE PROTEIN DSBA"/>
    <property type="match status" value="1"/>
</dbReference>
<dbReference type="InterPro" id="IPR036249">
    <property type="entry name" value="Thioredoxin-like_sf"/>
</dbReference>
<evidence type="ECO:0000313" key="11">
    <source>
        <dbReference type="EMBL" id="WMC10553.1"/>
    </source>
</evidence>
<comment type="similarity">
    <text evidence="2">Belongs to the thioredoxin family. DsbA subfamily.</text>
</comment>
<evidence type="ECO:0000256" key="8">
    <source>
        <dbReference type="PIRSR" id="PIRSR001488-1"/>
    </source>
</evidence>